<dbReference type="CDD" id="cd06530">
    <property type="entry name" value="S26_SPase_I"/>
    <property type="match status" value="1"/>
</dbReference>
<dbReference type="Proteomes" id="UP000236151">
    <property type="component" value="Unassembled WGS sequence"/>
</dbReference>
<dbReference type="NCBIfam" id="TIGR02227">
    <property type="entry name" value="sigpep_I_bact"/>
    <property type="match status" value="1"/>
</dbReference>
<dbReference type="SUPFAM" id="SSF51306">
    <property type="entry name" value="LexA/Signal peptidase"/>
    <property type="match status" value="1"/>
</dbReference>
<dbReference type="GO" id="GO:0009003">
    <property type="term" value="F:signal peptidase activity"/>
    <property type="evidence" value="ECO:0007669"/>
    <property type="project" value="UniProtKB-EC"/>
</dbReference>
<dbReference type="InterPro" id="IPR019533">
    <property type="entry name" value="Peptidase_S26"/>
</dbReference>
<evidence type="ECO:0000256" key="1">
    <source>
        <dbReference type="ARBA" id="ARBA00004401"/>
    </source>
</evidence>
<keyword evidence="4" id="KW-0645">Protease</keyword>
<keyword evidence="7" id="KW-1185">Reference proteome</keyword>
<feature type="active site" evidence="3">
    <location>
        <position position="31"/>
    </location>
</feature>
<evidence type="ECO:0000256" key="4">
    <source>
        <dbReference type="RuleBase" id="RU362042"/>
    </source>
</evidence>
<dbReference type="EC" id="3.4.21.89" evidence="4"/>
<name>A0A2K2FGL1_9CLOT</name>
<accession>A0A2K2FGL1</accession>
<feature type="active site" evidence="3">
    <location>
        <position position="77"/>
    </location>
</feature>
<keyword evidence="4" id="KW-0378">Hydrolase</keyword>
<evidence type="ECO:0000256" key="3">
    <source>
        <dbReference type="PIRSR" id="PIRSR600223-1"/>
    </source>
</evidence>
<dbReference type="PANTHER" id="PTHR43390:SF1">
    <property type="entry name" value="CHLOROPLAST PROCESSING PEPTIDASE"/>
    <property type="match status" value="1"/>
</dbReference>
<sequence length="171" mass="19386">MDWAIHILIALIIAFLIVNFVAQRTIVFNYSMEPTLKEGDNLLVEKISPRLKKFNYGDIVTIDAPETVGEERSPIIKRIIALENDTVEIKDGKVYVNGEAIKEPYIKGSYTQEQNPEYSKMTVPKGMVYVLGDNREALIVDSRTMGAIDMDKITGKAIFRFYPFSKFGSLK</sequence>
<comment type="similarity">
    <text evidence="2 4">Belongs to the peptidase S26 family.</text>
</comment>
<proteinExistence type="inferred from homology"/>
<organism evidence="6 7">
    <name type="scientific">Clostridium thermosuccinogenes</name>
    <dbReference type="NCBI Taxonomy" id="84032"/>
    <lineage>
        <taxon>Bacteria</taxon>
        <taxon>Bacillati</taxon>
        <taxon>Bacillota</taxon>
        <taxon>Clostridia</taxon>
        <taxon>Eubacteriales</taxon>
        <taxon>Clostridiaceae</taxon>
        <taxon>Clostridium</taxon>
    </lineage>
</organism>
<dbReference type="Pfam" id="PF10502">
    <property type="entry name" value="Peptidase_S26"/>
    <property type="match status" value="1"/>
</dbReference>
<comment type="catalytic activity">
    <reaction evidence="4">
        <text>Cleavage of hydrophobic, N-terminal signal or leader sequences from secreted and periplasmic proteins.</text>
        <dbReference type="EC" id="3.4.21.89"/>
    </reaction>
</comment>
<comment type="subcellular location">
    <subcellularLocation>
        <location evidence="1">Cell membrane</location>
        <topology evidence="1">Single-pass type II membrane protein</topology>
    </subcellularLocation>
    <subcellularLocation>
        <location evidence="4">Membrane</location>
        <topology evidence="4">Single-pass type II membrane protein</topology>
    </subcellularLocation>
</comment>
<dbReference type="GO" id="GO:0005886">
    <property type="term" value="C:plasma membrane"/>
    <property type="evidence" value="ECO:0007669"/>
    <property type="project" value="UniProtKB-SubCell"/>
</dbReference>
<dbReference type="GO" id="GO:0006465">
    <property type="term" value="P:signal peptide processing"/>
    <property type="evidence" value="ECO:0007669"/>
    <property type="project" value="InterPro"/>
</dbReference>
<feature type="domain" description="Peptidase S26" evidence="5">
    <location>
        <begin position="2"/>
        <end position="162"/>
    </location>
</feature>
<gene>
    <name evidence="6" type="primary">lepB</name>
    <name evidence="6" type="ORF">CDQ84_07625</name>
</gene>
<dbReference type="PRINTS" id="PR00727">
    <property type="entry name" value="LEADERPTASE"/>
</dbReference>
<dbReference type="PANTHER" id="PTHR43390">
    <property type="entry name" value="SIGNAL PEPTIDASE I"/>
    <property type="match status" value="1"/>
</dbReference>
<evidence type="ECO:0000313" key="6">
    <source>
        <dbReference type="EMBL" id="PNT99849.1"/>
    </source>
</evidence>
<dbReference type="GO" id="GO:0004252">
    <property type="term" value="F:serine-type endopeptidase activity"/>
    <property type="evidence" value="ECO:0007669"/>
    <property type="project" value="InterPro"/>
</dbReference>
<dbReference type="InterPro" id="IPR000223">
    <property type="entry name" value="Pept_S26A_signal_pept_1"/>
</dbReference>
<evidence type="ECO:0000256" key="2">
    <source>
        <dbReference type="ARBA" id="ARBA00009370"/>
    </source>
</evidence>
<dbReference type="EMBL" id="NIOJ01000015">
    <property type="protein sequence ID" value="PNT99849.1"/>
    <property type="molecule type" value="Genomic_DNA"/>
</dbReference>
<comment type="caution">
    <text evidence="6">The sequence shown here is derived from an EMBL/GenBank/DDBJ whole genome shotgun (WGS) entry which is preliminary data.</text>
</comment>
<dbReference type="OrthoDB" id="9802919at2"/>
<dbReference type="Gene3D" id="2.10.109.10">
    <property type="entry name" value="Umud Fragment, subunit A"/>
    <property type="match status" value="1"/>
</dbReference>
<evidence type="ECO:0000259" key="5">
    <source>
        <dbReference type="Pfam" id="PF10502"/>
    </source>
</evidence>
<dbReference type="AlphaFoldDB" id="A0A2K2FGL1"/>
<dbReference type="InterPro" id="IPR036286">
    <property type="entry name" value="LexA/Signal_pep-like_sf"/>
</dbReference>
<dbReference type="KEGG" id="cthd:CDO33_05380"/>
<reference evidence="6 7" key="1">
    <citation type="submission" date="2017-06" db="EMBL/GenBank/DDBJ databases">
        <title>Investigating the central metabolism of Clostridium thermosuccinogenes.</title>
        <authorList>
            <person name="Koendjbiharie J.G."/>
            <person name="van Kranenburg R."/>
        </authorList>
    </citation>
    <scope>NUCLEOTIDE SEQUENCE [LARGE SCALE GENOMIC DNA]</scope>
    <source>
        <strain evidence="6 7">DSM 5806</strain>
    </source>
</reference>
<evidence type="ECO:0000313" key="7">
    <source>
        <dbReference type="Proteomes" id="UP000236151"/>
    </source>
</evidence>
<protein>
    <recommendedName>
        <fullName evidence="4">Signal peptidase I</fullName>
        <ecNumber evidence="4">3.4.21.89</ecNumber>
    </recommendedName>
</protein>